<evidence type="ECO:0000259" key="4">
    <source>
        <dbReference type="Pfam" id="PF08190"/>
    </source>
</evidence>
<sequence>GNMEKKSAVFLEIDEDIIRNKLFLEGSAPQELDTLFPKPSSYERATTIKPKHGCCVKTHDNEKKKVFINICTSDAISAPEDITDDELIAILESEAASDFRVPMSIGEPHNEKAKSGEECVAYDVIINPQFFLKMSDNPLFQNFFIIVTLEGLEEKYSVKLDKNGWTVLKNKKYHGSMREQTVRTTIPLVQELSGARHWKPEDLPCSSSNISLVANSTSKPLITELSTKTIASNHEKADKPTPTFLMRKIPGKNGGENLIAEVNLPSMVTGKTVSVDIGEDRLVVESPKNFLDVFLPFSLDNDNAKAYFITSTRFFLCKLLSYTHNAGS</sequence>
<dbReference type="GO" id="GO:1990904">
    <property type="term" value="C:ribonucleoprotein complex"/>
    <property type="evidence" value="ECO:0007669"/>
    <property type="project" value="TreeGrafter"/>
</dbReference>
<gene>
    <name evidence="6" type="ORF">OTU49_015621</name>
</gene>
<comment type="similarity">
    <text evidence="1">Belongs to the PIH1 family.</text>
</comment>
<proteinExistence type="inferred from homology"/>
<dbReference type="EMBL" id="JARKIK010000010">
    <property type="protein sequence ID" value="KAK8748974.1"/>
    <property type="molecule type" value="Genomic_DNA"/>
</dbReference>
<evidence type="ECO:0000313" key="6">
    <source>
        <dbReference type="EMBL" id="KAK8748974.1"/>
    </source>
</evidence>
<evidence type="ECO:0000313" key="7">
    <source>
        <dbReference type="Proteomes" id="UP001445076"/>
    </source>
</evidence>
<dbReference type="GO" id="GO:0006364">
    <property type="term" value="P:rRNA processing"/>
    <property type="evidence" value="ECO:0007669"/>
    <property type="project" value="TreeGrafter"/>
</dbReference>
<evidence type="ECO:0000259" key="5">
    <source>
        <dbReference type="Pfam" id="PF18201"/>
    </source>
</evidence>
<dbReference type="GO" id="GO:0005737">
    <property type="term" value="C:cytoplasm"/>
    <property type="evidence" value="ECO:0007669"/>
    <property type="project" value="TreeGrafter"/>
</dbReference>
<feature type="domain" description="PIH1 N-terminal" evidence="4">
    <location>
        <begin position="44"/>
        <end position="186"/>
    </location>
</feature>
<accession>A0AAW0Y818</accession>
<dbReference type="InterPro" id="IPR041442">
    <property type="entry name" value="PIH1D1/2/3_CS-like"/>
</dbReference>
<dbReference type="GO" id="GO:0097255">
    <property type="term" value="C:R2TP complex"/>
    <property type="evidence" value="ECO:0007669"/>
    <property type="project" value="TreeGrafter"/>
</dbReference>
<dbReference type="PANTHER" id="PTHR22997">
    <property type="entry name" value="PIH1 DOMAIN-CONTAINING PROTEIN 1"/>
    <property type="match status" value="1"/>
</dbReference>
<protein>
    <recommendedName>
        <fullName evidence="2">PIH1 domain-containing protein 1</fullName>
    </recommendedName>
</protein>
<evidence type="ECO:0000256" key="2">
    <source>
        <dbReference type="ARBA" id="ARBA00040540"/>
    </source>
</evidence>
<dbReference type="Proteomes" id="UP001445076">
    <property type="component" value="Unassembled WGS sequence"/>
</dbReference>
<dbReference type="InterPro" id="IPR050734">
    <property type="entry name" value="PIH1/Kintoun_subfamily"/>
</dbReference>
<organism evidence="6 7">
    <name type="scientific">Cherax quadricarinatus</name>
    <name type="common">Australian red claw crayfish</name>
    <dbReference type="NCBI Taxonomy" id="27406"/>
    <lineage>
        <taxon>Eukaryota</taxon>
        <taxon>Metazoa</taxon>
        <taxon>Ecdysozoa</taxon>
        <taxon>Arthropoda</taxon>
        <taxon>Crustacea</taxon>
        <taxon>Multicrustacea</taxon>
        <taxon>Malacostraca</taxon>
        <taxon>Eumalacostraca</taxon>
        <taxon>Eucarida</taxon>
        <taxon>Decapoda</taxon>
        <taxon>Pleocyemata</taxon>
        <taxon>Astacidea</taxon>
        <taxon>Parastacoidea</taxon>
        <taxon>Parastacidae</taxon>
        <taxon>Cherax</taxon>
    </lineage>
</organism>
<reference evidence="6 7" key="1">
    <citation type="journal article" date="2024" name="BMC Genomics">
        <title>Genome assembly of redclaw crayfish (Cherax quadricarinatus) provides insights into its immune adaptation and hypoxia tolerance.</title>
        <authorList>
            <person name="Liu Z."/>
            <person name="Zheng J."/>
            <person name="Li H."/>
            <person name="Fang K."/>
            <person name="Wang S."/>
            <person name="He J."/>
            <person name="Zhou D."/>
            <person name="Weng S."/>
            <person name="Chi M."/>
            <person name="Gu Z."/>
            <person name="He J."/>
            <person name="Li F."/>
            <person name="Wang M."/>
        </authorList>
    </citation>
    <scope>NUCLEOTIDE SEQUENCE [LARGE SCALE GENOMIC DNA]</scope>
    <source>
        <strain evidence="6">ZL_2023a</strain>
    </source>
</reference>
<dbReference type="PANTHER" id="PTHR22997:SF0">
    <property type="entry name" value="PIH1 DOMAIN-CONTAINING PROTEIN 1"/>
    <property type="match status" value="1"/>
</dbReference>
<feature type="domain" description="PIH1D1/2/3 CS-like" evidence="5">
    <location>
        <begin position="257"/>
        <end position="314"/>
    </location>
</feature>
<dbReference type="Pfam" id="PF18201">
    <property type="entry name" value="PIH1_CS"/>
    <property type="match status" value="1"/>
</dbReference>
<comment type="function">
    <text evidence="3">Involved in the assembly of C/D box small nucleolar ribonucleoprotein (snoRNP) particles. Recruits the SWI/SNF complex to the core promoter of rRNA genes and enhances pre-rRNA transcription. Mediates interaction of TELO2 with the R2TP complex which is necessary for the stability of MTOR and SMG1. Positively regulates the assembly and activity of the mTORC1 complex.</text>
</comment>
<feature type="non-terminal residue" evidence="6">
    <location>
        <position position="1"/>
    </location>
</feature>
<keyword evidence="7" id="KW-1185">Reference proteome</keyword>
<dbReference type="GO" id="GO:0000492">
    <property type="term" value="P:box C/D snoRNP assembly"/>
    <property type="evidence" value="ECO:0007669"/>
    <property type="project" value="TreeGrafter"/>
</dbReference>
<evidence type="ECO:0000256" key="3">
    <source>
        <dbReference type="ARBA" id="ARBA00046233"/>
    </source>
</evidence>
<comment type="caution">
    <text evidence="6">The sequence shown here is derived from an EMBL/GenBank/DDBJ whole genome shotgun (WGS) entry which is preliminary data.</text>
</comment>
<dbReference type="InterPro" id="IPR012981">
    <property type="entry name" value="PIH1_N"/>
</dbReference>
<evidence type="ECO:0000256" key="1">
    <source>
        <dbReference type="ARBA" id="ARBA00008511"/>
    </source>
</evidence>
<dbReference type="Pfam" id="PF08190">
    <property type="entry name" value="PIH1"/>
    <property type="match status" value="1"/>
</dbReference>
<name>A0AAW0Y818_CHEQU</name>
<dbReference type="AlphaFoldDB" id="A0AAW0Y818"/>